<dbReference type="EMBL" id="PFBV01000003">
    <property type="protein sequence ID" value="PIT88321.1"/>
    <property type="molecule type" value="Genomic_DNA"/>
</dbReference>
<gene>
    <name evidence="3" type="ORF">COU29_00830</name>
</gene>
<proteinExistence type="predicted"/>
<dbReference type="InterPro" id="IPR002477">
    <property type="entry name" value="Peptidoglycan-bd-like"/>
</dbReference>
<keyword evidence="1" id="KW-0732">Signal</keyword>
<feature type="signal peptide" evidence="1">
    <location>
        <begin position="1"/>
        <end position="30"/>
    </location>
</feature>
<dbReference type="Proteomes" id="UP000231426">
    <property type="component" value="Unassembled WGS sequence"/>
</dbReference>
<evidence type="ECO:0000256" key="1">
    <source>
        <dbReference type="SAM" id="SignalP"/>
    </source>
</evidence>
<protein>
    <recommendedName>
        <fullName evidence="2">Peptidoglycan binding-like domain-containing protein</fullName>
    </recommendedName>
</protein>
<name>A0A2M6W6A4_9BACT</name>
<accession>A0A2M6W6A4</accession>
<feature type="domain" description="Peptidoglycan binding-like" evidence="2">
    <location>
        <begin position="661"/>
        <end position="715"/>
    </location>
</feature>
<sequence>MNMSWRKISFAAAILVGAWFLFGNVAPASAAGLSCYWTASSSQNMSDPTNWYDSALADGSPCSNVVGAGLQLRSDYLSPEATSTNAIWDTGLTTTLSVAIDVTYNGVVSIGEANATTSYFYQAGGTVSTTGSGVFRVGGSFIINGNAKWAGLTGMNVVLYGDDATLTISTTSVDFYNLVIDGSYTSNGTNFVIVNNDITVNSGKSLILSAINNELIVDGNFYNSGTVTQSNASYTIMRSGQGVTLGGSGVTTLYNLTLTSSTVTLAGNIDIDSNISIDENSTLDLAAYDLDLACNLDNSGTVTQTSGTVSMTDESANYTLGGTGDTTFYNLTTTGVTTTLAGNLTVTNVLTVDTDTEFDAATYTLVLSGSGTPLVNNGIFSSSASNVQYTSTGAVTSTAETYYDLVFGTGTYFFSDSATSSNSFINSGTTTIWADKYLYAPVTFDNNGTITENGAIKHPATSVKLTNSAGTEVSTFTSADSVYVTVEDHDGNLSNTVADTISGSLITASPYSDSEAITLTETGVDTGIFRSSALPLVVTAGALSNNGQLNVSGDHSLSLAFVDSKESADTDTDTANYSVSAYSGGGGGSSSGSSYVAPVAETTTETVTETTTETVAETTTETVTETTTETVAETTTETPITPVVTTNVTAQFNNYLGVGSQGEEVKQLQQLLKDLGYYTYSSITGYFGNITKAAVVKFQQAQGFSSFPGHIGPLTRIALNKLTKPVTEEVVVEETPAVAVVTPTGYQFKNYLYIGSRGEAVTQLQQLLKDLGYFTYPTITGYFGNVTKAAVVKFQQDKNLSPYPGWLGPLTRAALNELVQ</sequence>
<dbReference type="SUPFAM" id="SSF47090">
    <property type="entry name" value="PGBD-like"/>
    <property type="match status" value="2"/>
</dbReference>
<evidence type="ECO:0000259" key="2">
    <source>
        <dbReference type="Pfam" id="PF01471"/>
    </source>
</evidence>
<dbReference type="Gene3D" id="1.10.101.10">
    <property type="entry name" value="PGBD-like superfamily/PGBD"/>
    <property type="match status" value="2"/>
</dbReference>
<reference evidence="4" key="1">
    <citation type="submission" date="2017-09" db="EMBL/GenBank/DDBJ databases">
        <title>Depth-based differentiation of microbial function through sediment-hosted aquifers and enrichment of novel symbionts in the deep terrestrial subsurface.</title>
        <authorList>
            <person name="Probst A.J."/>
            <person name="Ladd B."/>
            <person name="Jarett J.K."/>
            <person name="Geller-Mcgrath D.E."/>
            <person name="Sieber C.M.K."/>
            <person name="Emerson J.B."/>
            <person name="Anantharaman K."/>
            <person name="Thomas B.C."/>
            <person name="Malmstrom R."/>
            <person name="Stieglmeier M."/>
            <person name="Klingl A."/>
            <person name="Woyke T."/>
            <person name="Ryan C.M."/>
            <person name="Banfield J.F."/>
        </authorList>
    </citation>
    <scope>NUCLEOTIDE SEQUENCE [LARGE SCALE GENOMIC DNA]</scope>
</reference>
<dbReference type="InterPro" id="IPR036366">
    <property type="entry name" value="PGBDSf"/>
</dbReference>
<feature type="chain" id="PRO_5014623853" description="Peptidoglycan binding-like domain-containing protein" evidence="1">
    <location>
        <begin position="31"/>
        <end position="820"/>
    </location>
</feature>
<dbReference type="PROSITE" id="PS51257">
    <property type="entry name" value="PROKAR_LIPOPROTEIN"/>
    <property type="match status" value="1"/>
</dbReference>
<organism evidence="3 4">
    <name type="scientific">Candidatus Magasanikbacteria bacterium CG10_big_fil_rev_8_21_14_0_10_36_32</name>
    <dbReference type="NCBI Taxonomy" id="1974646"/>
    <lineage>
        <taxon>Bacteria</taxon>
        <taxon>Candidatus Magasanikiibacteriota</taxon>
    </lineage>
</organism>
<dbReference type="InterPro" id="IPR036365">
    <property type="entry name" value="PGBD-like_sf"/>
</dbReference>
<dbReference type="Pfam" id="PF01471">
    <property type="entry name" value="PG_binding_1"/>
    <property type="match status" value="2"/>
</dbReference>
<evidence type="ECO:0000313" key="3">
    <source>
        <dbReference type="EMBL" id="PIT88321.1"/>
    </source>
</evidence>
<evidence type="ECO:0000313" key="4">
    <source>
        <dbReference type="Proteomes" id="UP000231426"/>
    </source>
</evidence>
<comment type="caution">
    <text evidence="3">The sequence shown here is derived from an EMBL/GenBank/DDBJ whole genome shotgun (WGS) entry which is preliminary data.</text>
</comment>
<dbReference type="AlphaFoldDB" id="A0A2M6W6A4"/>
<feature type="domain" description="Peptidoglycan binding-like" evidence="2">
    <location>
        <begin position="757"/>
        <end position="815"/>
    </location>
</feature>